<dbReference type="RefSeq" id="WP_378223090.1">
    <property type="nucleotide sequence ID" value="NZ_JBHRTK010000017.1"/>
</dbReference>
<dbReference type="PROSITE" id="PS50975">
    <property type="entry name" value="ATP_GRASP"/>
    <property type="match status" value="1"/>
</dbReference>
<evidence type="ECO:0000313" key="3">
    <source>
        <dbReference type="EMBL" id="MFC3208168.1"/>
    </source>
</evidence>
<proteinExistence type="predicted"/>
<evidence type="ECO:0000256" key="1">
    <source>
        <dbReference type="PROSITE-ProRule" id="PRU00409"/>
    </source>
</evidence>
<evidence type="ECO:0000313" key="4">
    <source>
        <dbReference type="Proteomes" id="UP001595583"/>
    </source>
</evidence>
<dbReference type="EMBL" id="JBHRTK010000017">
    <property type="protein sequence ID" value="MFC3208168.1"/>
    <property type="molecule type" value="Genomic_DNA"/>
</dbReference>
<organism evidence="3 4">
    <name type="scientific">Aquamicrobium soli</name>
    <dbReference type="NCBI Taxonomy" id="1811518"/>
    <lineage>
        <taxon>Bacteria</taxon>
        <taxon>Pseudomonadati</taxon>
        <taxon>Pseudomonadota</taxon>
        <taxon>Alphaproteobacteria</taxon>
        <taxon>Hyphomicrobiales</taxon>
        <taxon>Phyllobacteriaceae</taxon>
        <taxon>Aquamicrobium</taxon>
    </lineage>
</organism>
<evidence type="ECO:0000259" key="2">
    <source>
        <dbReference type="PROSITE" id="PS50975"/>
    </source>
</evidence>
<comment type="caution">
    <text evidence="3">The sequence shown here is derived from an EMBL/GenBank/DDBJ whole genome shotgun (WGS) entry which is preliminary data.</text>
</comment>
<dbReference type="Gene3D" id="3.30.470.20">
    <property type="entry name" value="ATP-grasp fold, B domain"/>
    <property type="match status" value="2"/>
</dbReference>
<gene>
    <name evidence="3" type="ORF">ACFOHJ_18245</name>
</gene>
<dbReference type="SUPFAM" id="SSF56059">
    <property type="entry name" value="Glutathione synthetase ATP-binding domain-like"/>
    <property type="match status" value="1"/>
</dbReference>
<dbReference type="PANTHER" id="PTHR21621">
    <property type="entry name" value="RIBOSOMAL PROTEIN S6 MODIFICATION PROTEIN"/>
    <property type="match status" value="1"/>
</dbReference>
<accession>A0ABV7KF58</accession>
<name>A0ABV7KF58_9HYPH</name>
<dbReference type="InterPro" id="IPR011761">
    <property type="entry name" value="ATP-grasp"/>
</dbReference>
<reference evidence="4" key="1">
    <citation type="journal article" date="2019" name="Int. J. Syst. Evol. Microbiol.">
        <title>The Global Catalogue of Microorganisms (GCM) 10K type strain sequencing project: providing services to taxonomists for standard genome sequencing and annotation.</title>
        <authorList>
            <consortium name="The Broad Institute Genomics Platform"/>
            <consortium name="The Broad Institute Genome Sequencing Center for Infectious Disease"/>
            <person name="Wu L."/>
            <person name="Ma J."/>
        </authorList>
    </citation>
    <scope>NUCLEOTIDE SEQUENCE [LARGE SCALE GENOMIC DNA]</scope>
    <source>
        <strain evidence="4">KCTC 52165</strain>
    </source>
</reference>
<protein>
    <recommendedName>
        <fullName evidence="2">ATP-grasp domain-containing protein</fullName>
    </recommendedName>
</protein>
<dbReference type="Proteomes" id="UP001595583">
    <property type="component" value="Unassembled WGS sequence"/>
</dbReference>
<sequence length="357" mass="38974">MSLVDLAFDRAAVAAWHDDINSGCLFNAASVRGVQAARVLFSPRSSVAPQLWLQLRIGRRRYMYRKAVMYFVGAPFGWRVRHVNRKAPSTTGSKHKASQRLREAGLPVPQGRIFTRDEIDAALDYFRSLGCEACVKPDRGLMGEAIVPRIGEVSQFRSAFLSATEKYERIVVEESVAGEVIRYMVVAGKVVAVRLDRPASVVGDGVSTIAELAERRNAETRSANLPVWNEMPLDGEAERILALDGLSMASRLPEGKRAFLRATSNIPTGGDGIGNPEGVHPSYAQSVLKAVAAIPDLALTAVDVMVADYRQPATLENHWFLDLNSAPGIANFHFPREGEPSDVAGHIMDWLLAGGPR</sequence>
<feature type="domain" description="ATP-grasp" evidence="2">
    <location>
        <begin position="98"/>
        <end position="352"/>
    </location>
</feature>
<keyword evidence="1" id="KW-0067">ATP-binding</keyword>
<keyword evidence="1" id="KW-0547">Nucleotide-binding</keyword>
<keyword evidence="4" id="KW-1185">Reference proteome</keyword>
<dbReference type="PANTHER" id="PTHR21621:SF0">
    <property type="entry name" value="BETA-CITRYLGLUTAMATE SYNTHASE B-RELATED"/>
    <property type="match status" value="1"/>
</dbReference>